<accession>A0A5J4NBS6</accession>
<keyword evidence="2" id="KW-1185">Reference proteome</keyword>
<gene>
    <name evidence="1" type="ORF">DEA37_0010168</name>
</gene>
<protein>
    <submittedName>
        <fullName evidence="1">Uncharacterized protein</fullName>
    </submittedName>
</protein>
<organism evidence="1 2">
    <name type="scientific">Paragonimus westermani</name>
    <dbReference type="NCBI Taxonomy" id="34504"/>
    <lineage>
        <taxon>Eukaryota</taxon>
        <taxon>Metazoa</taxon>
        <taxon>Spiralia</taxon>
        <taxon>Lophotrochozoa</taxon>
        <taxon>Platyhelminthes</taxon>
        <taxon>Trematoda</taxon>
        <taxon>Digenea</taxon>
        <taxon>Plagiorchiida</taxon>
        <taxon>Troglotremata</taxon>
        <taxon>Troglotrematidae</taxon>
        <taxon>Paragonimus</taxon>
    </lineage>
</organism>
<evidence type="ECO:0000313" key="2">
    <source>
        <dbReference type="Proteomes" id="UP000324629"/>
    </source>
</evidence>
<dbReference type="EMBL" id="QNGE01004420">
    <property type="protein sequence ID" value="KAA3672912.1"/>
    <property type="molecule type" value="Genomic_DNA"/>
</dbReference>
<dbReference type="Proteomes" id="UP000324629">
    <property type="component" value="Unassembled WGS sequence"/>
</dbReference>
<proteinExistence type="predicted"/>
<evidence type="ECO:0000313" key="1">
    <source>
        <dbReference type="EMBL" id="KAA3672912.1"/>
    </source>
</evidence>
<sequence length="204" mass="23174">MVPSTEVMRRADMDGMEALLVLNQLRPILWMGDDRIPKYLLHGQQRYQDIVQVSLSCCNIDFGCWEPDVEPNSLEEYDADGPPKFQRAVVARPRMEACCTQGNHRCPKDTRERLTRWAFVLQEFSFTVGLISGRNNKITNALSRPVQGNELQIEAISVNGILVDDEELLVSLKQYLRAGEICEHLLAGTKLKGSHLELTELLYV</sequence>
<name>A0A5J4NBS6_9TREM</name>
<dbReference type="AlphaFoldDB" id="A0A5J4NBS6"/>
<reference evidence="1 2" key="1">
    <citation type="journal article" date="2019" name="Gigascience">
        <title>Whole-genome sequence of the oriental lung fluke Paragonimus westermani.</title>
        <authorList>
            <person name="Oey H."/>
            <person name="Zakrzewski M."/>
            <person name="Narain K."/>
            <person name="Devi K.R."/>
            <person name="Agatsuma T."/>
            <person name="Nawaratna S."/>
            <person name="Gobert G.N."/>
            <person name="Jones M.K."/>
            <person name="Ragan M.A."/>
            <person name="McManus D.P."/>
            <person name="Krause L."/>
        </authorList>
    </citation>
    <scope>NUCLEOTIDE SEQUENCE [LARGE SCALE GENOMIC DNA]</scope>
    <source>
        <strain evidence="1 2">IND2009</strain>
    </source>
</reference>
<comment type="caution">
    <text evidence="1">The sequence shown here is derived from an EMBL/GenBank/DDBJ whole genome shotgun (WGS) entry which is preliminary data.</text>
</comment>